<comment type="caution">
    <text evidence="2">The sequence shown here is derived from an EMBL/GenBank/DDBJ whole genome shotgun (WGS) entry which is preliminary data.</text>
</comment>
<keyword evidence="1" id="KW-0812">Transmembrane</keyword>
<feature type="transmembrane region" description="Helical" evidence="1">
    <location>
        <begin position="89"/>
        <end position="110"/>
    </location>
</feature>
<proteinExistence type="predicted"/>
<reference evidence="2" key="2">
    <citation type="journal article" date="2021" name="PeerJ">
        <title>Extensive microbial diversity within the chicken gut microbiome revealed by metagenomics and culture.</title>
        <authorList>
            <person name="Gilroy R."/>
            <person name="Ravi A."/>
            <person name="Getino M."/>
            <person name="Pursley I."/>
            <person name="Horton D.L."/>
            <person name="Alikhan N.F."/>
            <person name="Baker D."/>
            <person name="Gharbi K."/>
            <person name="Hall N."/>
            <person name="Watson M."/>
            <person name="Adriaenssens E.M."/>
            <person name="Foster-Nyarko E."/>
            <person name="Jarju S."/>
            <person name="Secka A."/>
            <person name="Antonio M."/>
            <person name="Oren A."/>
            <person name="Chaudhuri R.R."/>
            <person name="La Ragione R."/>
            <person name="Hildebrand F."/>
            <person name="Pallen M.J."/>
        </authorList>
    </citation>
    <scope>NUCLEOTIDE SEQUENCE</scope>
    <source>
        <strain evidence="2">4920</strain>
    </source>
</reference>
<name>A0A9D1SZN8_9FIRM</name>
<keyword evidence="1" id="KW-0472">Membrane</keyword>
<keyword evidence="1" id="KW-1133">Transmembrane helix</keyword>
<dbReference type="EMBL" id="DVOF01000085">
    <property type="protein sequence ID" value="HIV02499.1"/>
    <property type="molecule type" value="Genomic_DNA"/>
</dbReference>
<reference evidence="2" key="1">
    <citation type="submission" date="2020-10" db="EMBL/GenBank/DDBJ databases">
        <authorList>
            <person name="Gilroy R."/>
        </authorList>
    </citation>
    <scope>NUCLEOTIDE SEQUENCE</scope>
    <source>
        <strain evidence="2">4920</strain>
    </source>
</reference>
<sequence>MLIRILYFLRGYVQVIVRSHFIERFINICIRRDIYLWDIRRRSASEADMKMSMRSFHKLRPIAKKTRSRVHIKRKYGLPMVLHRYKKRYFFFAGLALAVCFVLVMSQFVWSIEVVGNETVSTEEILQVLDGLGLHKGTFRGSVDARDLKNNALLELDQLSWLWVDIKGSRATVSVSEKRAAPEILDQSTPCDIVASKAGVIKSFNATAGKSAVEVGQTVLEGQLLISGVVTSDLMPESTPARYTHAAGEVYARTWYEQSVQRPLTKEIRTPTGRTASKHTLLAFGGALPLHFNADSPYENYDAVETTHDLVLFGHYTGLSWKTRTYTEVTLSYEPLTPEQAMEAARPELEAAIASQAGEGAVVAASDLRYTPIDESNILITLTMEYTEQIGVQKPIDTILQTQPPAQEESGAQ</sequence>
<dbReference type="Pfam" id="PF06898">
    <property type="entry name" value="YqfD"/>
    <property type="match status" value="1"/>
</dbReference>
<organism evidence="2 3">
    <name type="scientific">Candidatus Aphodoplasma excrementigallinarum</name>
    <dbReference type="NCBI Taxonomy" id="2840673"/>
    <lineage>
        <taxon>Bacteria</taxon>
        <taxon>Bacillati</taxon>
        <taxon>Bacillota</taxon>
        <taxon>Clostridia</taxon>
        <taxon>Eubacteriales</taxon>
        <taxon>Candidatus Aphodoplasma</taxon>
    </lineage>
</organism>
<protein>
    <submittedName>
        <fullName evidence="2">Sporulation protein YqfD</fullName>
    </submittedName>
</protein>
<dbReference type="InterPro" id="IPR010690">
    <property type="entry name" value="YqfD"/>
</dbReference>
<dbReference type="PIRSF" id="PIRSF029895">
    <property type="entry name" value="SpoIV"/>
    <property type="match status" value="1"/>
</dbReference>
<accession>A0A9D1SZN8</accession>
<gene>
    <name evidence="2" type="primary">yqfD</name>
    <name evidence="2" type="ORF">IAC74_02900</name>
</gene>
<evidence type="ECO:0000313" key="3">
    <source>
        <dbReference type="Proteomes" id="UP000886743"/>
    </source>
</evidence>
<dbReference type="NCBIfam" id="TIGR02876">
    <property type="entry name" value="spore_yqfD"/>
    <property type="match status" value="1"/>
</dbReference>
<dbReference type="Proteomes" id="UP000886743">
    <property type="component" value="Unassembled WGS sequence"/>
</dbReference>
<evidence type="ECO:0000256" key="1">
    <source>
        <dbReference type="SAM" id="Phobius"/>
    </source>
</evidence>
<evidence type="ECO:0000313" key="2">
    <source>
        <dbReference type="EMBL" id="HIV02499.1"/>
    </source>
</evidence>
<dbReference type="AlphaFoldDB" id="A0A9D1SZN8"/>